<dbReference type="Proteomes" id="UP000062998">
    <property type="component" value="Unassembled WGS sequence"/>
</dbReference>
<protein>
    <submittedName>
        <fullName evidence="2">DNA-binding protein</fullName>
    </submittedName>
</protein>
<dbReference type="InterPro" id="IPR010093">
    <property type="entry name" value="SinI_DNA-bd"/>
</dbReference>
<dbReference type="AlphaFoldDB" id="A0A107FL68"/>
<evidence type="ECO:0000259" key="1">
    <source>
        <dbReference type="Pfam" id="PF12728"/>
    </source>
</evidence>
<dbReference type="Pfam" id="PF12728">
    <property type="entry name" value="HTH_17"/>
    <property type="match status" value="1"/>
</dbReference>
<sequence length="150" mass="16707">MRSNREYFRGPTGVQDVFYTVDEAAQKLRLHPKTILRFIRDGKLNASRVGKAYRIRHADLAAVTGDAVEPEPVRVTTVVDVPDARAELHQYVARSLQAVLNTPTARDSAVHLETIFDPERSRIRVVVIASLGDTAALLQTLDTLLQSFRG</sequence>
<accession>A0A107FL68</accession>
<dbReference type="InterPro" id="IPR041657">
    <property type="entry name" value="HTH_17"/>
</dbReference>
<proteinExistence type="predicted"/>
<comment type="caution">
    <text evidence="2">The sequence shown here is derived from an EMBL/GenBank/DDBJ whole genome shotgun (WGS) entry which is preliminary data.</text>
</comment>
<evidence type="ECO:0000313" key="3">
    <source>
        <dbReference type="Proteomes" id="UP000062998"/>
    </source>
</evidence>
<dbReference type="EMBL" id="LPIX01000095">
    <property type="protein sequence ID" value="KWD95537.1"/>
    <property type="molecule type" value="Genomic_DNA"/>
</dbReference>
<reference evidence="2 3" key="1">
    <citation type="submission" date="2015-11" db="EMBL/GenBank/DDBJ databases">
        <title>Expanding the genomic diversity of Burkholderia species for the development of highly accurate diagnostics.</title>
        <authorList>
            <person name="Sahl J."/>
            <person name="Keim P."/>
            <person name="Wagner D."/>
        </authorList>
    </citation>
    <scope>NUCLEOTIDE SEQUENCE [LARGE SCALE GENOMIC DNA]</scope>
    <source>
        <strain evidence="2 3">MSMB2167WGS</strain>
    </source>
</reference>
<dbReference type="NCBIfam" id="TIGR01764">
    <property type="entry name" value="excise"/>
    <property type="match status" value="1"/>
</dbReference>
<gene>
    <name evidence="2" type="ORF">WL73_02480</name>
</gene>
<feature type="domain" description="Helix-turn-helix" evidence="1">
    <location>
        <begin position="18"/>
        <end position="62"/>
    </location>
</feature>
<organism evidence="2 3">
    <name type="scientific">Burkholderia ubonensis</name>
    <dbReference type="NCBI Taxonomy" id="101571"/>
    <lineage>
        <taxon>Bacteria</taxon>
        <taxon>Pseudomonadati</taxon>
        <taxon>Pseudomonadota</taxon>
        <taxon>Betaproteobacteria</taxon>
        <taxon>Burkholderiales</taxon>
        <taxon>Burkholderiaceae</taxon>
        <taxon>Burkholderia</taxon>
        <taxon>Burkholderia cepacia complex</taxon>
    </lineage>
</organism>
<keyword evidence="2" id="KW-0238">DNA-binding</keyword>
<name>A0A107FL68_9BURK</name>
<evidence type="ECO:0000313" key="2">
    <source>
        <dbReference type="EMBL" id="KWD95537.1"/>
    </source>
</evidence>
<dbReference type="GO" id="GO:0003677">
    <property type="term" value="F:DNA binding"/>
    <property type="evidence" value="ECO:0007669"/>
    <property type="project" value="UniProtKB-KW"/>
</dbReference>